<feature type="transmembrane region" description="Helical" evidence="1">
    <location>
        <begin position="9"/>
        <end position="28"/>
    </location>
</feature>
<dbReference type="RefSeq" id="WP_013423800.1">
    <property type="nucleotide sequence ID" value="NC_014666.1"/>
</dbReference>
<dbReference type="EMBL" id="CP002299">
    <property type="protein sequence ID" value="ADP80682.1"/>
    <property type="molecule type" value="Genomic_DNA"/>
</dbReference>
<accession>E3J584</accession>
<reference evidence="2 3" key="1">
    <citation type="submission" date="2010-10" db="EMBL/GenBank/DDBJ databases">
        <title>Complete sequence of Frankia sp. EuI1c.</title>
        <authorList>
            <consortium name="US DOE Joint Genome Institute"/>
            <person name="Lucas S."/>
            <person name="Copeland A."/>
            <person name="Lapidus A."/>
            <person name="Cheng J.-F."/>
            <person name="Bruce D."/>
            <person name="Goodwin L."/>
            <person name="Pitluck S."/>
            <person name="Chertkov O."/>
            <person name="Detter J.C."/>
            <person name="Han C."/>
            <person name="Tapia R."/>
            <person name="Land M."/>
            <person name="Hauser L."/>
            <person name="Jeffries C."/>
            <person name="Kyrpides N."/>
            <person name="Ivanova N."/>
            <person name="Mikhailova N."/>
            <person name="Beauchemin N."/>
            <person name="Sen A."/>
            <person name="Sur S.A."/>
            <person name="Gtari M."/>
            <person name="Wall L."/>
            <person name="Tisa L."/>
            <person name="Woyke T."/>
        </authorList>
    </citation>
    <scope>NUCLEOTIDE SEQUENCE [LARGE SCALE GENOMIC DNA]</scope>
    <source>
        <strain evidence="3">DSM 45817 / CECT 9037 / EuI1c</strain>
    </source>
</reference>
<feature type="transmembrane region" description="Helical" evidence="1">
    <location>
        <begin position="111"/>
        <end position="132"/>
    </location>
</feature>
<name>E3J584_PSEI1</name>
<keyword evidence="1" id="KW-0812">Transmembrane</keyword>
<dbReference type="HOGENOM" id="CLU_132013_0_0_11"/>
<dbReference type="KEGG" id="fri:FraEuI1c_2649"/>
<evidence type="ECO:0000313" key="3">
    <source>
        <dbReference type="Proteomes" id="UP000002484"/>
    </source>
</evidence>
<keyword evidence="3" id="KW-1185">Reference proteome</keyword>
<protein>
    <submittedName>
        <fullName evidence="2">Uncharacterized protein</fullName>
    </submittedName>
</protein>
<proteinExistence type="predicted"/>
<keyword evidence="1" id="KW-0472">Membrane</keyword>
<feature type="transmembrane region" description="Helical" evidence="1">
    <location>
        <begin position="48"/>
        <end position="68"/>
    </location>
</feature>
<dbReference type="eggNOG" id="ENOG5033AWP">
    <property type="taxonomic scope" value="Bacteria"/>
</dbReference>
<dbReference type="STRING" id="298654.FraEuI1c_2649"/>
<dbReference type="InParanoid" id="E3J584"/>
<gene>
    <name evidence="2" type="ordered locus">FraEuI1c_2649</name>
</gene>
<keyword evidence="1" id="KW-1133">Transmembrane helix</keyword>
<evidence type="ECO:0000313" key="2">
    <source>
        <dbReference type="EMBL" id="ADP80682.1"/>
    </source>
</evidence>
<evidence type="ECO:0000256" key="1">
    <source>
        <dbReference type="SAM" id="Phobius"/>
    </source>
</evidence>
<dbReference type="AlphaFoldDB" id="E3J584"/>
<dbReference type="Proteomes" id="UP000002484">
    <property type="component" value="Chromosome"/>
</dbReference>
<feature type="transmembrane region" description="Helical" evidence="1">
    <location>
        <begin position="75"/>
        <end position="99"/>
    </location>
</feature>
<sequence>MTPGAARGWAVRAVDVAAAGLLVVSGYVHLDLYRHGYRSIHDVGVAFAVQAAGSFAVAALLLVSLAVAGSPVLRLGAAALAAGALVGFVLSRTVGVFGFEERGLQPSPQALVSVLAEGALLVLLAGLALAWVRQSGGRRSR</sequence>
<organism evidence="2 3">
    <name type="scientific">Pseudofrankia inefficax (strain DSM 45817 / CECT 9037 / DDB 130130 / EuI1c)</name>
    <name type="common">Frankia inefficax</name>
    <dbReference type="NCBI Taxonomy" id="298654"/>
    <lineage>
        <taxon>Bacteria</taxon>
        <taxon>Bacillati</taxon>
        <taxon>Actinomycetota</taxon>
        <taxon>Actinomycetes</taxon>
        <taxon>Frankiales</taxon>
        <taxon>Frankiaceae</taxon>
        <taxon>Pseudofrankia</taxon>
    </lineage>
</organism>